<sequence>MATAEDVDDPDDGPDDTPVEDDTAPGSDRQTTTSGDDRQSTPDDTDRHPPDEATRSPTDEQDRTTTRDSRQHETTTSEDDRYTRKQTVLITGCSSGIGRATAELFLENDWLVVATARNPDDIADLAEAGCETLALDVTDPDQVARAVEETVEIGGAIDCLVNNAGYAQMGPIEDISTADLHRQFDVNVYGPHRLIHAALPHMRAQGDGCIVNVSTVAGRIALPAMGAYSGSKHALEAMSDSLRAEVDEFGIDVVVIEPGPVESNFTDRVQEELPESDRTPAYETLYEVVDDMQLLGGGQGGPFASTPEDVATAILESATTPEPPARYPVGPLAQFGVYARFLPDRLRDIAYGFVRRLV</sequence>
<protein>
    <submittedName>
        <fullName evidence="6">SDR family oxidoreductase</fullName>
    </submittedName>
</protein>
<evidence type="ECO:0000256" key="3">
    <source>
        <dbReference type="RuleBase" id="RU000363"/>
    </source>
</evidence>
<proteinExistence type="inferred from homology"/>
<dbReference type="AlphaFoldDB" id="A0A4S3TIB6"/>
<dbReference type="InterPro" id="IPR036291">
    <property type="entry name" value="NAD(P)-bd_dom_sf"/>
</dbReference>
<dbReference type="InterPro" id="IPR057326">
    <property type="entry name" value="KR_dom"/>
</dbReference>
<name>A0A4S3TIB6_9EURY</name>
<dbReference type="SMART" id="SM00822">
    <property type="entry name" value="PKS_KR"/>
    <property type="match status" value="1"/>
</dbReference>
<feature type="domain" description="Ketoreductase" evidence="5">
    <location>
        <begin position="86"/>
        <end position="259"/>
    </location>
</feature>
<feature type="region of interest" description="Disordered" evidence="4">
    <location>
        <begin position="1"/>
        <end position="81"/>
    </location>
</feature>
<dbReference type="GO" id="GO:0016491">
    <property type="term" value="F:oxidoreductase activity"/>
    <property type="evidence" value="ECO:0007669"/>
    <property type="project" value="UniProtKB-KW"/>
</dbReference>
<feature type="compositionally biased region" description="Basic and acidic residues" evidence="4">
    <location>
        <begin position="35"/>
        <end position="81"/>
    </location>
</feature>
<evidence type="ECO:0000313" key="7">
    <source>
        <dbReference type="Proteomes" id="UP000318864"/>
    </source>
</evidence>
<dbReference type="InterPro" id="IPR051911">
    <property type="entry name" value="SDR_oxidoreductase"/>
</dbReference>
<evidence type="ECO:0000256" key="1">
    <source>
        <dbReference type="ARBA" id="ARBA00006484"/>
    </source>
</evidence>
<dbReference type="PRINTS" id="PR00081">
    <property type="entry name" value="GDHRDH"/>
</dbReference>
<comment type="similarity">
    <text evidence="1 3">Belongs to the short-chain dehydrogenases/reductases (SDR) family.</text>
</comment>
<evidence type="ECO:0000259" key="5">
    <source>
        <dbReference type="SMART" id="SM00822"/>
    </source>
</evidence>
<dbReference type="OrthoDB" id="10157at2157"/>
<dbReference type="PRINTS" id="PR00080">
    <property type="entry name" value="SDRFAMILY"/>
</dbReference>
<dbReference type="InterPro" id="IPR002347">
    <property type="entry name" value="SDR_fam"/>
</dbReference>
<dbReference type="PANTHER" id="PTHR43976">
    <property type="entry name" value="SHORT CHAIN DEHYDROGENASE"/>
    <property type="match status" value="1"/>
</dbReference>
<keyword evidence="7" id="KW-1185">Reference proteome</keyword>
<evidence type="ECO:0000256" key="4">
    <source>
        <dbReference type="SAM" id="MobiDB-lite"/>
    </source>
</evidence>
<dbReference type="RefSeq" id="WP_141466034.1">
    <property type="nucleotide sequence ID" value="NZ_RBZW01000058.1"/>
</dbReference>
<keyword evidence="2" id="KW-0560">Oxidoreductase</keyword>
<gene>
    <name evidence="6" type="ORF">D8Y22_17910</name>
</gene>
<comment type="caution">
    <text evidence="6">The sequence shown here is derived from an EMBL/GenBank/DDBJ whole genome shotgun (WGS) entry which is preliminary data.</text>
</comment>
<accession>A0A4S3TIB6</accession>
<evidence type="ECO:0000256" key="2">
    <source>
        <dbReference type="ARBA" id="ARBA00023002"/>
    </source>
</evidence>
<dbReference type="EMBL" id="RBZW01000058">
    <property type="protein sequence ID" value="THE63686.1"/>
    <property type="molecule type" value="Genomic_DNA"/>
</dbReference>
<dbReference type="CDD" id="cd05374">
    <property type="entry name" value="17beta-HSD-like_SDR_c"/>
    <property type="match status" value="1"/>
</dbReference>
<reference evidence="6 7" key="1">
    <citation type="submission" date="2018-10" db="EMBL/GenBank/DDBJ databases">
        <title>Natronolimnobius sp. XQ-INN 246 isolated from Inner Mongolia Autonomous Region of China.</title>
        <authorList>
            <person name="Xue Q."/>
        </authorList>
    </citation>
    <scope>NUCLEOTIDE SEQUENCE [LARGE SCALE GENOMIC DNA]</scope>
    <source>
        <strain evidence="6 7">XQ-INN 246</strain>
    </source>
</reference>
<dbReference type="Gene3D" id="3.40.50.720">
    <property type="entry name" value="NAD(P)-binding Rossmann-like Domain"/>
    <property type="match status" value="1"/>
</dbReference>
<evidence type="ECO:0000313" key="6">
    <source>
        <dbReference type="EMBL" id="THE63686.1"/>
    </source>
</evidence>
<dbReference type="Pfam" id="PF00106">
    <property type="entry name" value="adh_short"/>
    <property type="match status" value="1"/>
</dbReference>
<dbReference type="PANTHER" id="PTHR43976:SF16">
    <property type="entry name" value="SHORT-CHAIN DEHYDROGENASE_REDUCTASE FAMILY PROTEIN"/>
    <property type="match status" value="1"/>
</dbReference>
<feature type="compositionally biased region" description="Acidic residues" evidence="4">
    <location>
        <begin position="1"/>
        <end position="23"/>
    </location>
</feature>
<organism evidence="6 7">
    <name type="scientific">Salinadaptatus halalkaliphilus</name>
    <dbReference type="NCBI Taxonomy" id="2419781"/>
    <lineage>
        <taxon>Archaea</taxon>
        <taxon>Methanobacteriati</taxon>
        <taxon>Methanobacteriota</taxon>
        <taxon>Stenosarchaea group</taxon>
        <taxon>Halobacteria</taxon>
        <taxon>Halobacteriales</taxon>
        <taxon>Natrialbaceae</taxon>
        <taxon>Salinadaptatus</taxon>
    </lineage>
</organism>
<dbReference type="Proteomes" id="UP000318864">
    <property type="component" value="Unassembled WGS sequence"/>
</dbReference>
<dbReference type="SUPFAM" id="SSF51735">
    <property type="entry name" value="NAD(P)-binding Rossmann-fold domains"/>
    <property type="match status" value="1"/>
</dbReference>